<dbReference type="EMBL" id="JAUHQA010000009">
    <property type="protein sequence ID" value="MDN4481859.1"/>
    <property type="molecule type" value="Genomic_DNA"/>
</dbReference>
<name>A0ABT8GK89_9MICO</name>
<evidence type="ECO:0000313" key="2">
    <source>
        <dbReference type="Proteomes" id="UP001172708"/>
    </source>
</evidence>
<sequence>MAAAMLLTCSRLFAQQVQLQHPDIVGSFQRGYAEGQAARMRNIEIQQAQEALRQQQAFQAQQEQEQQQQQEVKRLAGVLLLAQTDDERWAALNKMAAIDPALAVQYMQALHMDQPNK</sequence>
<proteinExistence type="predicted"/>
<dbReference type="Proteomes" id="UP001172708">
    <property type="component" value="Unassembled WGS sequence"/>
</dbReference>
<protein>
    <submittedName>
        <fullName evidence="1">Uncharacterized protein</fullName>
    </submittedName>
</protein>
<evidence type="ECO:0000313" key="1">
    <source>
        <dbReference type="EMBL" id="MDN4481859.1"/>
    </source>
</evidence>
<accession>A0ABT8GK89</accession>
<comment type="caution">
    <text evidence="1">The sequence shown here is derived from an EMBL/GenBank/DDBJ whole genome shotgun (WGS) entry which is preliminary data.</text>
</comment>
<dbReference type="RefSeq" id="WP_301143796.1">
    <property type="nucleotide sequence ID" value="NZ_JAUHQA010000009.1"/>
</dbReference>
<reference evidence="1" key="1">
    <citation type="submission" date="2023-06" db="EMBL/GenBank/DDBJ databases">
        <title>Egi l300058.</title>
        <authorList>
            <person name="Gao L."/>
            <person name="Fang B.-Z."/>
            <person name="Li W.-J."/>
        </authorList>
    </citation>
    <scope>NUCLEOTIDE SEQUENCE</scope>
    <source>
        <strain evidence="1">EGI L300058</strain>
    </source>
</reference>
<organism evidence="1 2">
    <name type="scientific">Demequina muriae</name>
    <dbReference type="NCBI Taxonomy" id="3051664"/>
    <lineage>
        <taxon>Bacteria</taxon>
        <taxon>Bacillati</taxon>
        <taxon>Actinomycetota</taxon>
        <taxon>Actinomycetes</taxon>
        <taxon>Micrococcales</taxon>
        <taxon>Demequinaceae</taxon>
        <taxon>Demequina</taxon>
    </lineage>
</organism>
<keyword evidence="2" id="KW-1185">Reference proteome</keyword>
<gene>
    <name evidence="1" type="ORF">QQX02_13090</name>
</gene>